<feature type="transmembrane region" description="Helical" evidence="7">
    <location>
        <begin position="96"/>
        <end position="115"/>
    </location>
</feature>
<comment type="catalytic activity">
    <reaction evidence="7">
        <text>L-cysteinyl-[protein] + hexadecanoyl-CoA = S-hexadecanoyl-L-cysteinyl-[protein] + CoA</text>
        <dbReference type="Rhea" id="RHEA:36683"/>
        <dbReference type="Rhea" id="RHEA-COMP:10131"/>
        <dbReference type="Rhea" id="RHEA-COMP:11032"/>
        <dbReference type="ChEBI" id="CHEBI:29950"/>
        <dbReference type="ChEBI" id="CHEBI:57287"/>
        <dbReference type="ChEBI" id="CHEBI:57379"/>
        <dbReference type="ChEBI" id="CHEBI:74151"/>
        <dbReference type="EC" id="2.3.1.225"/>
    </reaction>
</comment>
<dbReference type="PANTHER" id="PTHR12246">
    <property type="entry name" value="PALMITOYLTRANSFERASE ZDHHC16"/>
    <property type="match status" value="1"/>
</dbReference>
<name>A0A0M3IZ53_ANISI</name>
<dbReference type="PROSITE" id="PS50216">
    <property type="entry name" value="DHHC"/>
    <property type="match status" value="2"/>
</dbReference>
<evidence type="ECO:0000256" key="3">
    <source>
        <dbReference type="ARBA" id="ARBA00022692"/>
    </source>
</evidence>
<feature type="transmembrane region" description="Helical" evidence="7">
    <location>
        <begin position="271"/>
        <end position="297"/>
    </location>
</feature>
<evidence type="ECO:0000256" key="7">
    <source>
        <dbReference type="RuleBase" id="RU079119"/>
    </source>
</evidence>
<evidence type="ECO:0000256" key="8">
    <source>
        <dbReference type="SAM" id="MobiDB-lite"/>
    </source>
</evidence>
<proteinExistence type="inferred from homology"/>
<dbReference type="OrthoDB" id="331948at2759"/>
<sequence length="497" mass="57438">MSSANGMHQRRPPQSRETGDSEPQLNGFDEDMARFQKIYAECEVLEPPEWKSGLERGKGDFGKTMFRRLFHWGPIIAIAITLSIGLTATYLHLQWWPLNSVGAFVHLTVFLYFNYSVLSNLCRSAFIGPGYVPLKWSPPEQEFESHLQFCVICDGYKVPRSHHCSRCGRCVMKMDHHCRKFAHHFQVIYHKFTSGAAYLIISNWLTELKKAWINNCVGHRNHAYFVRFLAMSVVGCTHAALIISFALYRGIFRIWFIQHGVYDGPEVLLTIYTFILSVFAFGLALGVIVAVGFLLIVQLRSIHRNRTGIEDYILDKANSYERKIIFLYPYDLGWKRNFREVLGTWDGLPKTNGVWWPVRRPTTQFTFSEEQLTQKRLKRLNAREVRIVRPFEGTCLSTILIGVRVFLCQPCSDEERIAVKVGEHWMVTRVNKYWFYATKKEAKGIAKPEESVRSSASESSETFSLSASTVPNHLHHPHYRPPRGWFPRVCAEQVECE</sequence>
<keyword evidence="11" id="KW-1185">Reference proteome</keyword>
<keyword evidence="6 7" id="KW-0012">Acyltransferase</keyword>
<dbReference type="InterPro" id="IPR039859">
    <property type="entry name" value="PFA4/ZDH16/20/ERF2-like"/>
</dbReference>
<keyword evidence="3 7" id="KW-0812">Transmembrane</keyword>
<dbReference type="AlphaFoldDB" id="A0A0M3IZ53"/>
<feature type="domain" description="Palmitoyltransferase DHHC" evidence="9">
    <location>
        <begin position="212"/>
        <end position="312"/>
    </location>
</feature>
<dbReference type="Proteomes" id="UP000267096">
    <property type="component" value="Unassembled WGS sequence"/>
</dbReference>
<evidence type="ECO:0000256" key="2">
    <source>
        <dbReference type="ARBA" id="ARBA00022679"/>
    </source>
</evidence>
<evidence type="ECO:0000256" key="1">
    <source>
        <dbReference type="ARBA" id="ARBA00004141"/>
    </source>
</evidence>
<reference evidence="12" key="1">
    <citation type="submission" date="2017-02" db="UniProtKB">
        <authorList>
            <consortium name="WormBaseParasite"/>
        </authorList>
    </citation>
    <scope>IDENTIFICATION</scope>
</reference>
<feature type="domain" description="Palmitoyltransferase DHHC" evidence="9">
    <location>
        <begin position="146"/>
        <end position="179"/>
    </location>
</feature>
<reference evidence="10 11" key="2">
    <citation type="submission" date="2018-11" db="EMBL/GenBank/DDBJ databases">
        <authorList>
            <consortium name="Pathogen Informatics"/>
        </authorList>
    </citation>
    <scope>NUCLEOTIDE SEQUENCE [LARGE SCALE GENOMIC DNA]</scope>
</reference>
<keyword evidence="4 7" id="KW-1133">Transmembrane helix</keyword>
<comment type="domain">
    <text evidence="7">The DHHC domain is required for palmitoyltransferase activity.</text>
</comment>
<dbReference type="EC" id="2.3.1.225" evidence="7"/>
<evidence type="ECO:0000256" key="5">
    <source>
        <dbReference type="ARBA" id="ARBA00023136"/>
    </source>
</evidence>
<dbReference type="Pfam" id="PF01529">
    <property type="entry name" value="DHHC"/>
    <property type="match status" value="2"/>
</dbReference>
<evidence type="ECO:0000313" key="11">
    <source>
        <dbReference type="Proteomes" id="UP000267096"/>
    </source>
</evidence>
<gene>
    <name evidence="10" type="ORF">ASIM_LOCUS436</name>
</gene>
<feature type="transmembrane region" description="Helical" evidence="7">
    <location>
        <begin position="228"/>
        <end position="251"/>
    </location>
</feature>
<evidence type="ECO:0000256" key="6">
    <source>
        <dbReference type="ARBA" id="ARBA00023315"/>
    </source>
</evidence>
<evidence type="ECO:0000313" key="12">
    <source>
        <dbReference type="WBParaSite" id="ASIM_0000053401-mRNA-1"/>
    </source>
</evidence>
<dbReference type="EMBL" id="UYRR01000268">
    <property type="protein sequence ID" value="VDK17708.1"/>
    <property type="molecule type" value="Genomic_DNA"/>
</dbReference>
<evidence type="ECO:0000256" key="4">
    <source>
        <dbReference type="ARBA" id="ARBA00022989"/>
    </source>
</evidence>
<evidence type="ECO:0000259" key="9">
    <source>
        <dbReference type="Pfam" id="PF01529"/>
    </source>
</evidence>
<accession>A0A0M3IZ53</accession>
<feature type="region of interest" description="Disordered" evidence="8">
    <location>
        <begin position="1"/>
        <end position="26"/>
    </location>
</feature>
<keyword evidence="5 7" id="KW-0472">Membrane</keyword>
<comment type="similarity">
    <text evidence="7">Belongs to the DHHC palmitoyltransferase family.</text>
</comment>
<feature type="transmembrane region" description="Helical" evidence="7">
    <location>
        <begin position="69"/>
        <end position="90"/>
    </location>
</feature>
<evidence type="ECO:0000313" key="10">
    <source>
        <dbReference type="EMBL" id="VDK17708.1"/>
    </source>
</evidence>
<dbReference type="GO" id="GO:0016020">
    <property type="term" value="C:membrane"/>
    <property type="evidence" value="ECO:0007669"/>
    <property type="project" value="UniProtKB-SubCell"/>
</dbReference>
<dbReference type="InterPro" id="IPR001594">
    <property type="entry name" value="Palmitoyltrfase_DHHC"/>
</dbReference>
<organism evidence="12">
    <name type="scientific">Anisakis simplex</name>
    <name type="common">Herring worm</name>
    <dbReference type="NCBI Taxonomy" id="6269"/>
    <lineage>
        <taxon>Eukaryota</taxon>
        <taxon>Metazoa</taxon>
        <taxon>Ecdysozoa</taxon>
        <taxon>Nematoda</taxon>
        <taxon>Chromadorea</taxon>
        <taxon>Rhabditida</taxon>
        <taxon>Spirurina</taxon>
        <taxon>Ascaridomorpha</taxon>
        <taxon>Ascaridoidea</taxon>
        <taxon>Anisakidae</taxon>
        <taxon>Anisakis</taxon>
        <taxon>Anisakis simplex complex</taxon>
    </lineage>
</organism>
<dbReference type="WBParaSite" id="ASIM_0000053401-mRNA-1">
    <property type="protein sequence ID" value="ASIM_0000053401-mRNA-1"/>
    <property type="gene ID" value="ASIM_0000053401"/>
</dbReference>
<keyword evidence="2 7" id="KW-0808">Transferase</keyword>
<protein>
    <recommendedName>
        <fullName evidence="7">Palmitoyltransferase</fullName>
        <ecNumber evidence="7">2.3.1.225</ecNumber>
    </recommendedName>
</protein>
<dbReference type="GO" id="GO:0019706">
    <property type="term" value="F:protein-cysteine S-palmitoyltransferase activity"/>
    <property type="evidence" value="ECO:0007669"/>
    <property type="project" value="UniProtKB-EC"/>
</dbReference>
<comment type="subcellular location">
    <subcellularLocation>
        <location evidence="1">Membrane</location>
        <topology evidence="1">Multi-pass membrane protein</topology>
    </subcellularLocation>
</comment>